<reference evidence="2" key="1">
    <citation type="submission" date="2020-09" db="EMBL/GenBank/DDBJ databases">
        <title>Secondary metabolite and genome analysis of marine Streptomyces chumphonensis KK1-2T.</title>
        <authorList>
            <person name="Phongsopitanun W."/>
            <person name="Kanchanasin P."/>
            <person name="Pittayakhajonwut P."/>
            <person name="Suwanborirux K."/>
            <person name="Tanasupawat S."/>
        </authorList>
    </citation>
    <scope>NUCLEOTIDE SEQUENCE</scope>
    <source>
        <strain evidence="2">KK1-2</strain>
    </source>
</reference>
<feature type="region of interest" description="Disordered" evidence="1">
    <location>
        <begin position="1"/>
        <end position="37"/>
    </location>
</feature>
<proteinExistence type="predicted"/>
<dbReference type="RefSeq" id="WP_191208694.1">
    <property type="nucleotide sequence ID" value="NZ_BAABKL010000016.1"/>
</dbReference>
<dbReference type="Proteomes" id="UP000632289">
    <property type="component" value="Unassembled WGS sequence"/>
</dbReference>
<sequence>MAAARGQQAEGSEQGGDGTRNEPGSSGPPGEADAAVPAAFRQAVAALTGARPRRAVRLDPLPAPRRLAPYAHALGASVSVDDEELADGRFVLLHDPRGQEGWEGTFRVVTLARAELEPEMAGDPLLPEVTWSWLTGALDSRGVVVRRPGGTVTRAGSWFFGQLGGRPPEAEIELRASWTPLAPLGLPDVAAHLGAWCDLLCQCAGLPPEAPEGGEGADPSGGPGIVPLPQRRGPRPL</sequence>
<accession>A0A927EXX2</accession>
<dbReference type="InterPro" id="IPR021555">
    <property type="entry name" value="DUF3000"/>
</dbReference>
<feature type="compositionally biased region" description="Gly residues" evidence="1">
    <location>
        <begin position="213"/>
        <end position="224"/>
    </location>
</feature>
<dbReference type="EMBL" id="JACXYU010000002">
    <property type="protein sequence ID" value="MBD3931415.1"/>
    <property type="molecule type" value="Genomic_DNA"/>
</dbReference>
<comment type="caution">
    <text evidence="2">The sequence shown here is derived from an EMBL/GenBank/DDBJ whole genome shotgun (WGS) entry which is preliminary data.</text>
</comment>
<dbReference type="Pfam" id="PF11452">
    <property type="entry name" value="DUF3000"/>
    <property type="match status" value="1"/>
</dbReference>
<name>A0A927EXX2_9ACTN</name>
<evidence type="ECO:0000256" key="1">
    <source>
        <dbReference type="SAM" id="MobiDB-lite"/>
    </source>
</evidence>
<feature type="region of interest" description="Disordered" evidence="1">
    <location>
        <begin position="207"/>
        <end position="237"/>
    </location>
</feature>
<keyword evidence="3" id="KW-1185">Reference proteome</keyword>
<protein>
    <submittedName>
        <fullName evidence="2">DUF3000 domain-containing protein</fullName>
    </submittedName>
</protein>
<gene>
    <name evidence="2" type="ORF">IF129_07535</name>
</gene>
<evidence type="ECO:0000313" key="3">
    <source>
        <dbReference type="Proteomes" id="UP000632289"/>
    </source>
</evidence>
<evidence type="ECO:0000313" key="2">
    <source>
        <dbReference type="EMBL" id="MBD3931415.1"/>
    </source>
</evidence>
<dbReference type="AlphaFoldDB" id="A0A927EXX2"/>
<organism evidence="2 3">
    <name type="scientific">Streptomyces chumphonensis</name>
    <dbReference type="NCBI Taxonomy" id="1214925"/>
    <lineage>
        <taxon>Bacteria</taxon>
        <taxon>Bacillati</taxon>
        <taxon>Actinomycetota</taxon>
        <taxon>Actinomycetes</taxon>
        <taxon>Kitasatosporales</taxon>
        <taxon>Streptomycetaceae</taxon>
        <taxon>Streptomyces</taxon>
    </lineage>
</organism>